<evidence type="ECO:0000256" key="1">
    <source>
        <dbReference type="ARBA" id="ARBA00023157"/>
    </source>
</evidence>
<dbReference type="Proteomes" id="UP000827092">
    <property type="component" value="Unassembled WGS sequence"/>
</dbReference>
<dbReference type="SMART" id="SM00020">
    <property type="entry name" value="Tryp_SPc"/>
    <property type="match status" value="1"/>
</dbReference>
<evidence type="ECO:0000256" key="3">
    <source>
        <dbReference type="SAM" id="SignalP"/>
    </source>
</evidence>
<dbReference type="FunFam" id="2.40.10.10:FF:000068">
    <property type="entry name" value="transmembrane protease serine 2"/>
    <property type="match status" value="1"/>
</dbReference>
<dbReference type="GO" id="GO:0006508">
    <property type="term" value="P:proteolysis"/>
    <property type="evidence" value="ECO:0007669"/>
    <property type="project" value="UniProtKB-KW"/>
</dbReference>
<keyword evidence="6" id="KW-1185">Reference proteome</keyword>
<dbReference type="Gene3D" id="2.40.10.10">
    <property type="entry name" value="Trypsin-like serine proteases"/>
    <property type="match status" value="1"/>
</dbReference>
<dbReference type="GO" id="GO:0004252">
    <property type="term" value="F:serine-type endopeptidase activity"/>
    <property type="evidence" value="ECO:0007669"/>
    <property type="project" value="InterPro"/>
</dbReference>
<dbReference type="SUPFAM" id="SSF50494">
    <property type="entry name" value="Trypsin-like serine proteases"/>
    <property type="match status" value="1"/>
</dbReference>
<proteinExistence type="predicted"/>
<dbReference type="AlphaFoldDB" id="A0AAV6VJK1"/>
<keyword evidence="3" id="KW-0732">Signal</keyword>
<dbReference type="PRINTS" id="PR00722">
    <property type="entry name" value="CHYMOTRYPSIN"/>
</dbReference>
<protein>
    <recommendedName>
        <fullName evidence="4">Peptidase S1 domain-containing protein</fullName>
    </recommendedName>
</protein>
<keyword evidence="2" id="KW-0720">Serine protease</keyword>
<accession>A0AAV6VJK1</accession>
<evidence type="ECO:0000259" key="4">
    <source>
        <dbReference type="PROSITE" id="PS50240"/>
    </source>
</evidence>
<dbReference type="InterPro" id="IPR043504">
    <property type="entry name" value="Peptidase_S1_PA_chymotrypsin"/>
</dbReference>
<keyword evidence="2" id="KW-0378">Hydrolase</keyword>
<name>A0AAV6VJK1_9ARAC</name>
<dbReference type="PROSITE" id="PS00134">
    <property type="entry name" value="TRYPSIN_HIS"/>
    <property type="match status" value="1"/>
</dbReference>
<organism evidence="5 6">
    <name type="scientific">Oedothorax gibbosus</name>
    <dbReference type="NCBI Taxonomy" id="931172"/>
    <lineage>
        <taxon>Eukaryota</taxon>
        <taxon>Metazoa</taxon>
        <taxon>Ecdysozoa</taxon>
        <taxon>Arthropoda</taxon>
        <taxon>Chelicerata</taxon>
        <taxon>Arachnida</taxon>
        <taxon>Araneae</taxon>
        <taxon>Araneomorphae</taxon>
        <taxon>Entelegynae</taxon>
        <taxon>Araneoidea</taxon>
        <taxon>Linyphiidae</taxon>
        <taxon>Erigoninae</taxon>
        <taxon>Oedothorax</taxon>
    </lineage>
</organism>
<feature type="chain" id="PRO_5043630542" description="Peptidase S1 domain-containing protein" evidence="3">
    <location>
        <begin position="23"/>
        <end position="286"/>
    </location>
</feature>
<dbReference type="PROSITE" id="PS00135">
    <property type="entry name" value="TRYPSIN_SER"/>
    <property type="match status" value="1"/>
</dbReference>
<reference evidence="5 6" key="1">
    <citation type="journal article" date="2022" name="Nat. Ecol. Evol.">
        <title>A masculinizing supergene underlies an exaggerated male reproductive morph in a spider.</title>
        <authorList>
            <person name="Hendrickx F."/>
            <person name="De Corte Z."/>
            <person name="Sonet G."/>
            <person name="Van Belleghem S.M."/>
            <person name="Kostlbacher S."/>
            <person name="Vangestel C."/>
        </authorList>
    </citation>
    <scope>NUCLEOTIDE SEQUENCE [LARGE SCALE GENOMIC DNA]</scope>
    <source>
        <strain evidence="5">W744_W776</strain>
    </source>
</reference>
<dbReference type="CDD" id="cd00190">
    <property type="entry name" value="Tryp_SPc"/>
    <property type="match status" value="1"/>
</dbReference>
<dbReference type="PANTHER" id="PTHR24253">
    <property type="entry name" value="TRANSMEMBRANE PROTEASE SERINE"/>
    <property type="match status" value="1"/>
</dbReference>
<gene>
    <name evidence="5" type="ORF">JTE90_014521</name>
</gene>
<dbReference type="InterPro" id="IPR001314">
    <property type="entry name" value="Peptidase_S1A"/>
</dbReference>
<dbReference type="InterPro" id="IPR033116">
    <property type="entry name" value="TRYPSIN_SER"/>
</dbReference>
<evidence type="ECO:0000313" key="6">
    <source>
        <dbReference type="Proteomes" id="UP000827092"/>
    </source>
</evidence>
<keyword evidence="2" id="KW-0645">Protease</keyword>
<dbReference type="InterPro" id="IPR018114">
    <property type="entry name" value="TRYPSIN_HIS"/>
</dbReference>
<dbReference type="PROSITE" id="PS50240">
    <property type="entry name" value="TRYPSIN_DOM"/>
    <property type="match status" value="1"/>
</dbReference>
<dbReference type="InterPro" id="IPR001254">
    <property type="entry name" value="Trypsin_dom"/>
</dbReference>
<feature type="domain" description="Peptidase S1" evidence="4">
    <location>
        <begin position="32"/>
        <end position="268"/>
    </location>
</feature>
<evidence type="ECO:0000313" key="5">
    <source>
        <dbReference type="EMBL" id="KAG8196789.1"/>
    </source>
</evidence>
<keyword evidence="1" id="KW-1015">Disulfide bond</keyword>
<evidence type="ECO:0000256" key="2">
    <source>
        <dbReference type="RuleBase" id="RU363034"/>
    </source>
</evidence>
<sequence length="286" mass="31456">MRSLLIVIGCFVSVLERGVSDASANIEIEGLIVGGTFADPAEYPFVAEFILRDANGARFLCGGSILSQWWIVTAAHCLQHDPSYVTVGQYDRTKISPHAVRHNVAFSVIHRLYKTSGNFDNDIALLKMEKSIVFNDYVKPANLPTSDVDYSGRTGTIIGWGFIQTGGPDSSVLRELQVVIEGYEKCGRRTYNLNLLSDGPSSYEVCAKSNINQGACGGDSGGPLIVREGNKDFVIGLTSRGLSRCGTEIPDIYVLIYKFRNWITEVMQQYTRTQSIQGGKVRKIRA</sequence>
<dbReference type="PANTHER" id="PTHR24253:SF153">
    <property type="entry name" value="SERINE PROTEASE HEPSIN"/>
    <property type="match status" value="1"/>
</dbReference>
<dbReference type="EMBL" id="JAFNEN010000064">
    <property type="protein sequence ID" value="KAG8196789.1"/>
    <property type="molecule type" value="Genomic_DNA"/>
</dbReference>
<dbReference type="Pfam" id="PF00089">
    <property type="entry name" value="Trypsin"/>
    <property type="match status" value="1"/>
</dbReference>
<dbReference type="InterPro" id="IPR009003">
    <property type="entry name" value="Peptidase_S1_PA"/>
</dbReference>
<feature type="signal peptide" evidence="3">
    <location>
        <begin position="1"/>
        <end position="22"/>
    </location>
</feature>
<comment type="caution">
    <text evidence="5">The sequence shown here is derived from an EMBL/GenBank/DDBJ whole genome shotgun (WGS) entry which is preliminary data.</text>
</comment>